<protein>
    <submittedName>
        <fullName evidence="1">Uncharacterized protein</fullName>
    </submittedName>
</protein>
<name>A0A8J5ZF45_9ROSI</name>
<proteinExistence type="predicted"/>
<gene>
    <name evidence="1" type="ORF">CXB51_006611</name>
</gene>
<keyword evidence="2" id="KW-1185">Reference proteome</keyword>
<evidence type="ECO:0000313" key="1">
    <source>
        <dbReference type="EMBL" id="KAG8499907.1"/>
    </source>
</evidence>
<accession>A0A8J5ZF45</accession>
<organism evidence="1 2">
    <name type="scientific">Gossypium anomalum</name>
    <dbReference type="NCBI Taxonomy" id="47600"/>
    <lineage>
        <taxon>Eukaryota</taxon>
        <taxon>Viridiplantae</taxon>
        <taxon>Streptophyta</taxon>
        <taxon>Embryophyta</taxon>
        <taxon>Tracheophyta</taxon>
        <taxon>Spermatophyta</taxon>
        <taxon>Magnoliopsida</taxon>
        <taxon>eudicotyledons</taxon>
        <taxon>Gunneridae</taxon>
        <taxon>Pentapetalae</taxon>
        <taxon>rosids</taxon>
        <taxon>malvids</taxon>
        <taxon>Malvales</taxon>
        <taxon>Malvaceae</taxon>
        <taxon>Malvoideae</taxon>
        <taxon>Gossypium</taxon>
    </lineage>
</organism>
<dbReference type="AlphaFoldDB" id="A0A8J5ZF45"/>
<dbReference type="Proteomes" id="UP000701853">
    <property type="component" value="Chromosome 3"/>
</dbReference>
<comment type="caution">
    <text evidence="1">The sequence shown here is derived from an EMBL/GenBank/DDBJ whole genome shotgun (WGS) entry which is preliminary data.</text>
</comment>
<reference evidence="1 2" key="1">
    <citation type="journal article" date="2021" name="bioRxiv">
        <title>The Gossypium anomalum genome as a resource for cotton improvement and evolutionary analysis of hybrid incompatibility.</title>
        <authorList>
            <person name="Grover C.E."/>
            <person name="Yuan D."/>
            <person name="Arick M.A."/>
            <person name="Miller E.R."/>
            <person name="Hu G."/>
            <person name="Peterson D.G."/>
            <person name="Wendel J.F."/>
            <person name="Udall J.A."/>
        </authorList>
    </citation>
    <scope>NUCLEOTIDE SEQUENCE [LARGE SCALE GENOMIC DNA]</scope>
    <source>
        <strain evidence="1">JFW-Udall</strain>
        <tissue evidence="1">Leaf</tissue>
    </source>
</reference>
<dbReference type="EMBL" id="JAHUZN010000003">
    <property type="protein sequence ID" value="KAG8499907.1"/>
    <property type="molecule type" value="Genomic_DNA"/>
</dbReference>
<evidence type="ECO:0000313" key="2">
    <source>
        <dbReference type="Proteomes" id="UP000701853"/>
    </source>
</evidence>
<sequence length="131" mass="13889">MGAGGEGGSTAKLGGDFNVVRIEVNELSVRAWRRDRRSSESFLIEQDSPVLLVIKSSDWGSRPARADCGGVLRDKKGVARALSSSAVDAIEAVVAETNAVKAMRPWSLKAIFTSIDSVMLKAGKLVLSVAD</sequence>